<gene>
    <name evidence="5" type="ORF">I3842_07G092400</name>
</gene>
<organism evidence="5 6">
    <name type="scientific">Carya illinoinensis</name>
    <name type="common">Pecan</name>
    <dbReference type="NCBI Taxonomy" id="32201"/>
    <lineage>
        <taxon>Eukaryota</taxon>
        <taxon>Viridiplantae</taxon>
        <taxon>Streptophyta</taxon>
        <taxon>Embryophyta</taxon>
        <taxon>Tracheophyta</taxon>
        <taxon>Spermatophyta</taxon>
        <taxon>Magnoliopsida</taxon>
        <taxon>eudicotyledons</taxon>
        <taxon>Gunneridae</taxon>
        <taxon>Pentapetalae</taxon>
        <taxon>rosids</taxon>
        <taxon>fabids</taxon>
        <taxon>Fagales</taxon>
        <taxon>Juglandaceae</taxon>
        <taxon>Carya</taxon>
    </lineage>
</organism>
<dbReference type="InterPro" id="IPR007011">
    <property type="entry name" value="LEA_SMP_dom"/>
</dbReference>
<dbReference type="Proteomes" id="UP000811246">
    <property type="component" value="Chromosome 7"/>
</dbReference>
<accession>A0A922EH50</accession>
<proteinExistence type="inferred from homology"/>
<feature type="domain" description="SMP" evidence="4">
    <location>
        <begin position="43"/>
        <end position="87"/>
    </location>
</feature>
<feature type="region of interest" description="Disordered" evidence="3">
    <location>
        <begin position="133"/>
        <end position="156"/>
    </location>
</feature>
<dbReference type="PANTHER" id="PTHR31174:SF31">
    <property type="entry name" value="LATE EMBRYOGENESIS ABUNDANT PROTEIN 3"/>
    <property type="match status" value="1"/>
</dbReference>
<dbReference type="PANTHER" id="PTHR31174">
    <property type="entry name" value="SEED MATURATION FAMILY PROTEIN"/>
    <property type="match status" value="1"/>
</dbReference>
<reference evidence="5" key="1">
    <citation type="submission" date="2021-01" db="EMBL/GenBank/DDBJ databases">
        <authorList>
            <person name="Lovell J.T."/>
            <person name="Bentley N."/>
            <person name="Bhattarai G."/>
            <person name="Jenkins J.W."/>
            <person name="Sreedasyam A."/>
            <person name="Alarcon Y."/>
            <person name="Bock C."/>
            <person name="Boston L."/>
            <person name="Carlson J."/>
            <person name="Cervantes K."/>
            <person name="Clermont K."/>
            <person name="Krom N."/>
            <person name="Kubenka K."/>
            <person name="Mamidi S."/>
            <person name="Mattison C."/>
            <person name="Monteros M."/>
            <person name="Pisani C."/>
            <person name="Plott C."/>
            <person name="Rajasekar S."/>
            <person name="Rhein H.S."/>
            <person name="Rohla C."/>
            <person name="Song M."/>
            <person name="Hilaire R.S."/>
            <person name="Shu S."/>
            <person name="Wells L."/>
            <person name="Wang X."/>
            <person name="Webber J."/>
            <person name="Heerema R.J."/>
            <person name="Klein P."/>
            <person name="Conner P."/>
            <person name="Grauke L."/>
            <person name="Grimwood J."/>
            <person name="Schmutz J."/>
            <person name="Randall J.J."/>
        </authorList>
    </citation>
    <scope>NUCLEOTIDE SEQUENCE</scope>
    <source>
        <tissue evidence="5">Leaf</tissue>
    </source>
</reference>
<keyword evidence="2" id="KW-0677">Repeat</keyword>
<dbReference type="InterPro" id="IPR042971">
    <property type="entry name" value="LEA_SMP"/>
</dbReference>
<name>A0A922EH50_CARIL</name>
<evidence type="ECO:0000256" key="3">
    <source>
        <dbReference type="SAM" id="MobiDB-lite"/>
    </source>
</evidence>
<comment type="caution">
    <text evidence="5">The sequence shown here is derived from an EMBL/GenBank/DDBJ whole genome shotgun (WGS) entry which is preliminary data.</text>
</comment>
<sequence length="156" mass="16612">MVCTLEMFQNGPKKLIVEHVVGRFITPDVPSRTPATALDKDAITVGEALEASSLSAGNKPVEQITGKNEVTPGGVAAMAQSAADINPQIMPDQAKMRLLDILSDASARLPGDKAVTREDAERVIGVEIRNRRDMSTTPGGVAESMAPTARLNQNKY</sequence>
<dbReference type="EMBL" id="CM031831">
    <property type="protein sequence ID" value="KAG6703603.1"/>
    <property type="molecule type" value="Genomic_DNA"/>
</dbReference>
<comment type="similarity">
    <text evidence="1">Belongs to the LEA type SMP family.</text>
</comment>
<feature type="domain" description="SMP" evidence="4">
    <location>
        <begin position="98"/>
        <end position="154"/>
    </location>
</feature>
<evidence type="ECO:0000256" key="2">
    <source>
        <dbReference type="ARBA" id="ARBA00022737"/>
    </source>
</evidence>
<protein>
    <recommendedName>
        <fullName evidence="4">SMP domain-containing protein</fullName>
    </recommendedName>
</protein>
<evidence type="ECO:0000313" key="6">
    <source>
        <dbReference type="Proteomes" id="UP000811246"/>
    </source>
</evidence>
<evidence type="ECO:0000256" key="1">
    <source>
        <dbReference type="ARBA" id="ARBA00010733"/>
    </source>
</evidence>
<dbReference type="Pfam" id="PF04927">
    <property type="entry name" value="SMP"/>
    <property type="match status" value="2"/>
</dbReference>
<evidence type="ECO:0000259" key="4">
    <source>
        <dbReference type="Pfam" id="PF04927"/>
    </source>
</evidence>
<evidence type="ECO:0000313" key="5">
    <source>
        <dbReference type="EMBL" id="KAG6703603.1"/>
    </source>
</evidence>
<dbReference type="AlphaFoldDB" id="A0A922EH50"/>